<dbReference type="Gene3D" id="2.60.40.230">
    <property type="entry name" value="Neocarzinostatin-like"/>
    <property type="match status" value="2"/>
</dbReference>
<proteinExistence type="predicted"/>
<feature type="region of interest" description="Disordered" evidence="1">
    <location>
        <begin position="1805"/>
        <end position="1863"/>
    </location>
</feature>
<keyword evidence="2" id="KW-1133">Transmembrane helix</keyword>
<feature type="chain" id="PRO_5047518704" description="IPT/TIG domain-containing protein" evidence="3">
    <location>
        <begin position="25"/>
        <end position="2344"/>
    </location>
</feature>
<evidence type="ECO:0000256" key="3">
    <source>
        <dbReference type="SAM" id="SignalP"/>
    </source>
</evidence>
<evidence type="ECO:0000313" key="4">
    <source>
        <dbReference type="EMBL" id="GAA4912870.1"/>
    </source>
</evidence>
<dbReference type="InterPro" id="IPR047900">
    <property type="entry name" value="Choice_anch_G"/>
</dbReference>
<feature type="region of interest" description="Disordered" evidence="1">
    <location>
        <begin position="1888"/>
        <end position="1916"/>
    </location>
</feature>
<reference evidence="5" key="1">
    <citation type="journal article" date="2019" name="Int. J. Syst. Evol. Microbiol.">
        <title>The Global Catalogue of Microorganisms (GCM) 10K type strain sequencing project: providing services to taxonomists for standard genome sequencing and annotation.</title>
        <authorList>
            <consortium name="The Broad Institute Genomics Platform"/>
            <consortium name="The Broad Institute Genome Sequencing Center for Infectious Disease"/>
            <person name="Wu L."/>
            <person name="Ma J."/>
        </authorList>
    </citation>
    <scope>NUCLEOTIDE SEQUENCE [LARGE SCALE GENOMIC DNA]</scope>
    <source>
        <strain evidence="5">JCM 19129</strain>
    </source>
</reference>
<feature type="region of interest" description="Disordered" evidence="1">
    <location>
        <begin position="2239"/>
        <end position="2300"/>
    </location>
</feature>
<keyword evidence="3" id="KW-0732">Signal</keyword>
<comment type="caution">
    <text evidence="4">The sequence shown here is derived from an EMBL/GenBank/DDBJ whole genome shotgun (WGS) entry which is preliminary data.</text>
</comment>
<keyword evidence="5" id="KW-1185">Reference proteome</keyword>
<organism evidence="4 5">
    <name type="scientific">Nesterenkonia rhizosphaerae</name>
    <dbReference type="NCBI Taxonomy" id="1348272"/>
    <lineage>
        <taxon>Bacteria</taxon>
        <taxon>Bacillati</taxon>
        <taxon>Actinomycetota</taxon>
        <taxon>Actinomycetes</taxon>
        <taxon>Micrococcales</taxon>
        <taxon>Micrococcaceae</taxon>
        <taxon>Nesterenkonia</taxon>
    </lineage>
</organism>
<dbReference type="EMBL" id="BAABLW010000002">
    <property type="protein sequence ID" value="GAA4912870.1"/>
    <property type="molecule type" value="Genomic_DNA"/>
</dbReference>
<accession>A0ABP9FRB2</accession>
<evidence type="ECO:0000256" key="2">
    <source>
        <dbReference type="SAM" id="Phobius"/>
    </source>
</evidence>
<dbReference type="Proteomes" id="UP001500368">
    <property type="component" value="Unassembled WGS sequence"/>
</dbReference>
<dbReference type="RefSeq" id="WP_345476454.1">
    <property type="nucleotide sequence ID" value="NZ_BAABLW010000002.1"/>
</dbReference>
<feature type="signal peptide" evidence="3">
    <location>
        <begin position="1"/>
        <end position="24"/>
    </location>
</feature>
<feature type="compositionally biased region" description="Low complexity" evidence="1">
    <location>
        <begin position="2039"/>
        <end position="2048"/>
    </location>
</feature>
<feature type="compositionally biased region" description="Acidic residues" evidence="1">
    <location>
        <begin position="2049"/>
        <end position="2063"/>
    </location>
</feature>
<dbReference type="NCBIfam" id="NF033766">
    <property type="entry name" value="choice_anch_G"/>
    <property type="match status" value="1"/>
</dbReference>
<feature type="region of interest" description="Disordered" evidence="1">
    <location>
        <begin position="722"/>
        <end position="743"/>
    </location>
</feature>
<keyword evidence="2" id="KW-0472">Membrane</keyword>
<feature type="compositionally biased region" description="Gly residues" evidence="1">
    <location>
        <begin position="2264"/>
        <end position="2300"/>
    </location>
</feature>
<evidence type="ECO:0000313" key="5">
    <source>
        <dbReference type="Proteomes" id="UP001500368"/>
    </source>
</evidence>
<evidence type="ECO:0000256" key="1">
    <source>
        <dbReference type="SAM" id="MobiDB-lite"/>
    </source>
</evidence>
<evidence type="ECO:0008006" key="6">
    <source>
        <dbReference type="Google" id="ProtNLM"/>
    </source>
</evidence>
<name>A0ABP9FRB2_9MICC</name>
<feature type="region of interest" description="Disordered" evidence="1">
    <location>
        <begin position="2039"/>
        <end position="2065"/>
    </location>
</feature>
<gene>
    <name evidence="4" type="ORF">GCM10025790_04390</name>
</gene>
<feature type="compositionally biased region" description="Acidic residues" evidence="1">
    <location>
        <begin position="2239"/>
        <end position="2263"/>
    </location>
</feature>
<sequence>MTAYLTAGLLALTMGGAGLAPAHAYSPEDPSQARAELINLDALGLDVLDAGSSESSWPTDPGGAPQNIDVEALGLIGIQLPALGLPLIGENGLIDLDGETLGLLGTWADSPSATESHAAVGLVGGDGTISTNAEDLAGYELATLDLTAITPGLTDGVVDAVALELGAIASEASVVNGEISSSYAVADAQLRIDAPVLAGVTGAVDSTVDVLNGTLATAVGPEGAIQGVLNALDFDLNVLGLVQVTTGSPSVSVSTDLDAVTAGLLEEPIVSESGLVALDLSTGEVIVDLAQLMEGQDGLNGLPANTDLLSEDNLNRIVSELNTLVTVDLVGVVTEALETALNETELVIDLNPNLSGAGGLLQGDISVTVQGSLAQLSGQGDSSDLLSVEGGLSLVIPSLLPFVPDTVIPIPVGSLLGALTEPVVNQLLPGLLSPVSTLLLNAGPVIGGTLANVTEPVLSALSPVLVGLTEVATVRINDQPTERDAEGYLGEGSFSVSALTVELLSLGTGGGAISLPLATSSVLAQDEYNPTLTAEPSQVLEGDTVAVTGEYWDPTSDITVTVTGPEGFETVVLDEIEVADDGSLDFTWQVSSGAPLGDYTVTASQGEGDDVIQREAGFSVVTELDPALTLPETAAPGETVSIGGSNFTPGTVDVTLTPEGGTPATIPGVEVGEDGSFTTEWDVPAELPDGTVITVTATDPDSDEPLAEGTFTIVEPEAEFEGTVSADPAERAPGQATTVTGGGWDPASTLVLRLIDGEGNTVATYPGIAVDEEGTFSHTVTVPLGAALGAGAITATQNGNVAEDVLTILDPADVYADAAIEVDSPVAAGDPVEVVGTGYIPNSAVDVVITNADDAEVATLSDVATDSEGNFTVSITVPVGTAPGEGYIVSAADTTYPDVMDSADLEVTEVILEPEVALAPVTGPAGTEVTVEGSDFLPGPANITLVDAAGVSHSLGAVEVAADGTFNQQVTIPDGAAGAAIVTVTSTADPENSASAAFNIEESEDGAEPPVFTVTPSEGAVGDSIEFSGEGWTANEEVAVTLVEVTEDGEPAVIELGTVTATAEGEISGSFLVPAGAEPGSALIVAYEVEDQGTSAAAEFTVLEPDQVDPGDYDPSISYEPSPGVAGEGLTVTGTGYRPGSTVIVEIYGTDPDAPEYQYSEVEVDAEGGFTHTFTVPQDLEGDYTLRAADSEVPEISDEAVLTIVTGEDSVFDPSITVPEEAAPGDEIEVVGEGFDPEQGEVEVVIVDPETGDVIAGPVTGTVDENGDLSVEITVPEGAVPGDYSVVVTDPETDEVLADAPITIVPADDEDPVFDPSISVPEEAAPGDDIVVDGTGFDPEQGDVEVVIVDPETGDVIAGPVTGTVDENGDLSVEITVPEGAVPGDYTVVVTDPETDEVLADAPITIVPAEDDGEVGTGNENIAADPASIPAGSSTAVTGAGFEPGSTVNLEVRDSEGISVFVPGVQVGDEGTFTRQVTIPANRAAGDYTIVAVDPATGTQLAETPLEVTTAPWDGVVDPAITVTPDETEPGGRVLIEGSGFDPASQTATAELVGPDGETVALPPLTIRPDGTVLQLVTIPADTVPGDYTIRATDPSVPEEPAEAPLTVIPASDDGDDGEVRVPGVVITPNPVDPGEEVVIEGEDLEPGTEVDVIIVDGDGNVIIEVPGVPVDEDGGFEITVPIPEDTVPGDYTVIVQDPDSGETIVEDDFTVSEPDGTDPGDGEEPVVEPTFQVVPDTVDQGGYAVGIGGNWTPGTNVTLQITDGAGTPVGAPVTVEVNENGLFAGVISVPADATPGSYTVVASDGERSETAPLTIEEATVPPGDGDDDDEDPVRPPGPEQPGIPEDEPGFTTDPTNPAPGEEIIIDGENFDPELGEVEVIIEDEDGNRTPIGRLPVDEDGNINGPVTIPEDTEPGDYTVIITDPETGDPVAEAPITVIPPDWADPDPVDPDEPELRDPVIGIEPGEVEPGQSIIIGGGNWTPGTEVAVQITDGAGNPVGDPVVITVDENGLIIGTVTVPEGTEPGQYTVVASDGERTATAPLTVVPTTDDDDDDDDGDEGDADSMRAVLSDPVLHRGDEQTATVVGVAPGTVVYGATDDGAELEPVTANDDGRAVFTWTIPQGADHGDYTFTATAEGYETVTASYTVDPYYDIAVEHAVKAVGAEQIGTAWGYAPGEVVQGYMNSYPTIDLGTQVADENGVVTFTWTTPANTNPGWHTFSAHAEGAPDLSVQFYVTAADDDGAGDGDGTGDGDGSGDGDGDGDGAGTGGPGTDGTGSGTDGSGAGPAGGSGAGAGAGSGTGGGALASTGVQGAAAVAGVAILLLILGGVILATMRRRAAQNTE</sequence>
<protein>
    <recommendedName>
        <fullName evidence="6">IPT/TIG domain-containing protein</fullName>
    </recommendedName>
</protein>
<dbReference type="InterPro" id="IPR013783">
    <property type="entry name" value="Ig-like_fold"/>
</dbReference>
<keyword evidence="2" id="KW-0812">Transmembrane</keyword>
<dbReference type="Gene3D" id="2.60.40.10">
    <property type="entry name" value="Immunoglobulins"/>
    <property type="match status" value="3"/>
</dbReference>
<feature type="transmembrane region" description="Helical" evidence="2">
    <location>
        <begin position="2314"/>
        <end position="2335"/>
    </location>
</feature>